<dbReference type="EMBL" id="BMAU01021383">
    <property type="protein sequence ID" value="GFY28276.1"/>
    <property type="molecule type" value="Genomic_DNA"/>
</dbReference>
<organism evidence="2 3">
    <name type="scientific">Trichonephila clavipes</name>
    <name type="common">Golden silk orbweaver</name>
    <name type="synonym">Nephila clavipes</name>
    <dbReference type="NCBI Taxonomy" id="2585209"/>
    <lineage>
        <taxon>Eukaryota</taxon>
        <taxon>Metazoa</taxon>
        <taxon>Ecdysozoa</taxon>
        <taxon>Arthropoda</taxon>
        <taxon>Chelicerata</taxon>
        <taxon>Arachnida</taxon>
        <taxon>Araneae</taxon>
        <taxon>Araneomorphae</taxon>
        <taxon>Entelegynae</taxon>
        <taxon>Araneoidea</taxon>
        <taxon>Nephilidae</taxon>
        <taxon>Trichonephila</taxon>
    </lineage>
</organism>
<accession>A0A8X7BDX6</accession>
<evidence type="ECO:0000313" key="2">
    <source>
        <dbReference type="EMBL" id="GFY28276.1"/>
    </source>
</evidence>
<sequence length="74" mass="7879">MHGHPTAWHLLLVSSSFIQSNSCAVPEIFIHSLRAITICPLSNLLRSTAFPNLFESKGKAGTLPSPAAVNVIPA</sequence>
<name>A0A8X7BDX6_TRICX</name>
<protein>
    <recommendedName>
        <fullName evidence="4">Secreted protein</fullName>
    </recommendedName>
</protein>
<proteinExistence type="predicted"/>
<feature type="chain" id="PRO_5036465304" description="Secreted protein" evidence="1">
    <location>
        <begin position="24"/>
        <end position="74"/>
    </location>
</feature>
<gene>
    <name evidence="2" type="ORF">TNCV_4396101</name>
</gene>
<dbReference type="Proteomes" id="UP000887159">
    <property type="component" value="Unassembled WGS sequence"/>
</dbReference>
<reference evidence="2" key="1">
    <citation type="submission" date="2020-08" db="EMBL/GenBank/DDBJ databases">
        <title>Multicomponent nature underlies the extraordinary mechanical properties of spider dragline silk.</title>
        <authorList>
            <person name="Kono N."/>
            <person name="Nakamura H."/>
            <person name="Mori M."/>
            <person name="Yoshida Y."/>
            <person name="Ohtoshi R."/>
            <person name="Malay A.D."/>
            <person name="Moran D.A.P."/>
            <person name="Tomita M."/>
            <person name="Numata K."/>
            <person name="Arakawa K."/>
        </authorList>
    </citation>
    <scope>NUCLEOTIDE SEQUENCE</scope>
</reference>
<evidence type="ECO:0000256" key="1">
    <source>
        <dbReference type="SAM" id="SignalP"/>
    </source>
</evidence>
<feature type="signal peptide" evidence="1">
    <location>
        <begin position="1"/>
        <end position="23"/>
    </location>
</feature>
<keyword evidence="1" id="KW-0732">Signal</keyword>
<dbReference type="AlphaFoldDB" id="A0A8X7BDX6"/>
<evidence type="ECO:0000313" key="3">
    <source>
        <dbReference type="Proteomes" id="UP000887159"/>
    </source>
</evidence>
<keyword evidence="3" id="KW-1185">Reference proteome</keyword>
<evidence type="ECO:0008006" key="4">
    <source>
        <dbReference type="Google" id="ProtNLM"/>
    </source>
</evidence>
<comment type="caution">
    <text evidence="2">The sequence shown here is derived from an EMBL/GenBank/DDBJ whole genome shotgun (WGS) entry which is preliminary data.</text>
</comment>